<dbReference type="InterPro" id="IPR003156">
    <property type="entry name" value="DHHA1_dom"/>
</dbReference>
<evidence type="ECO:0000256" key="6">
    <source>
        <dbReference type="ARBA" id="ARBA00022490"/>
    </source>
</evidence>
<dbReference type="InterPro" id="IPR018164">
    <property type="entry name" value="Ala-tRNA-synth_IIc_N"/>
</dbReference>
<comment type="subcellular location">
    <subcellularLocation>
        <location evidence="2">Cytoplasm</location>
    </subcellularLocation>
</comment>
<dbReference type="PANTHER" id="PTHR11777:SF9">
    <property type="entry name" value="ALANINE--TRNA LIGASE, CYTOPLASMIC"/>
    <property type="match status" value="1"/>
</dbReference>
<proteinExistence type="inferred from homology"/>
<dbReference type="Gene3D" id="3.30.980.10">
    <property type="entry name" value="Threonyl-trna Synthetase, Chain A, domain 2"/>
    <property type="match status" value="1"/>
</dbReference>
<evidence type="ECO:0000256" key="7">
    <source>
        <dbReference type="ARBA" id="ARBA00022555"/>
    </source>
</evidence>
<dbReference type="Gene3D" id="6.10.250.550">
    <property type="match status" value="1"/>
</dbReference>
<feature type="coiled-coil region" evidence="16">
    <location>
        <begin position="311"/>
        <end position="359"/>
    </location>
</feature>
<evidence type="ECO:0000313" key="18">
    <source>
        <dbReference type="EMBL" id="KON31662.1"/>
    </source>
</evidence>
<dbReference type="Pfam" id="PF01411">
    <property type="entry name" value="tRNA-synt_2c"/>
    <property type="match status" value="1"/>
</dbReference>
<dbReference type="AlphaFoldDB" id="A0A0M0BSU2"/>
<evidence type="ECO:0000256" key="15">
    <source>
        <dbReference type="ARBA" id="ARBA00023146"/>
    </source>
</evidence>
<evidence type="ECO:0000256" key="14">
    <source>
        <dbReference type="ARBA" id="ARBA00022917"/>
    </source>
</evidence>
<dbReference type="GO" id="GO:0000049">
    <property type="term" value="F:tRNA binding"/>
    <property type="evidence" value="ECO:0007669"/>
    <property type="project" value="UniProtKB-KW"/>
</dbReference>
<evidence type="ECO:0000256" key="3">
    <source>
        <dbReference type="ARBA" id="ARBA00008226"/>
    </source>
</evidence>
<dbReference type="GO" id="GO:0005737">
    <property type="term" value="C:cytoplasm"/>
    <property type="evidence" value="ECO:0007669"/>
    <property type="project" value="UniProtKB-SubCell"/>
</dbReference>
<dbReference type="FunFam" id="3.10.310.40:FF:000001">
    <property type="entry name" value="Alanine--tRNA ligase"/>
    <property type="match status" value="1"/>
</dbReference>
<organism evidence="18 19">
    <name type="scientific">miscellaneous Crenarchaeota group-1 archaeon SG8-32-3</name>
    <dbReference type="NCBI Taxonomy" id="1685125"/>
    <lineage>
        <taxon>Archaea</taxon>
        <taxon>Candidatus Bathyarchaeota</taxon>
        <taxon>MCG-1</taxon>
    </lineage>
</organism>
<dbReference type="SUPFAM" id="SSF55186">
    <property type="entry name" value="ThrRS/AlaRS common domain"/>
    <property type="match status" value="1"/>
</dbReference>
<keyword evidence="14" id="KW-0648">Protein biosynthesis</keyword>
<dbReference type="InterPro" id="IPR050058">
    <property type="entry name" value="Ala-tRNA_ligase"/>
</dbReference>
<dbReference type="PANTHER" id="PTHR11777">
    <property type="entry name" value="ALANYL-TRNA SYNTHETASE"/>
    <property type="match status" value="1"/>
</dbReference>
<dbReference type="Gene3D" id="2.40.30.130">
    <property type="match status" value="1"/>
</dbReference>
<dbReference type="InterPro" id="IPR018163">
    <property type="entry name" value="Thr/Ala-tRNA-synth_IIc_edit"/>
</dbReference>
<dbReference type="GO" id="GO:0002161">
    <property type="term" value="F:aminoacyl-tRNA deacylase activity"/>
    <property type="evidence" value="ECO:0007669"/>
    <property type="project" value="UniProtKB-ARBA"/>
</dbReference>
<dbReference type="SUPFAM" id="SSF50447">
    <property type="entry name" value="Translation proteins"/>
    <property type="match status" value="1"/>
</dbReference>
<evidence type="ECO:0000313" key="19">
    <source>
        <dbReference type="Proteomes" id="UP000054016"/>
    </source>
</evidence>
<dbReference type="Proteomes" id="UP000054016">
    <property type="component" value="Unassembled WGS sequence"/>
</dbReference>
<evidence type="ECO:0000256" key="5">
    <source>
        <dbReference type="ARBA" id="ARBA00017959"/>
    </source>
</evidence>
<dbReference type="Pfam" id="PF07973">
    <property type="entry name" value="tRNA_SAD"/>
    <property type="match status" value="1"/>
</dbReference>
<dbReference type="InterPro" id="IPR018165">
    <property type="entry name" value="Ala-tRNA-synth_IIc_core"/>
</dbReference>
<dbReference type="PATRIC" id="fig|1685125.3.peg.578"/>
<keyword evidence="8" id="KW-0436">Ligase</keyword>
<dbReference type="Gene3D" id="3.10.310.40">
    <property type="match status" value="1"/>
</dbReference>
<dbReference type="FunFam" id="2.40.30.130:FF:000010">
    <property type="entry name" value="Alanine--tRNA ligase"/>
    <property type="match status" value="1"/>
</dbReference>
<keyword evidence="13" id="KW-0694">RNA-binding</keyword>
<sequence length="481" mass="53250">PEIVKEAAEAEGVTVEVPEDFYALIADRHMQADKPFEEEKTKAEAILETAVEELPPTEQTYYVDAYVKEFEAKVLKVVNGKHVALDRTYFYPEGGGQPSDQGFLMFGDIKTGVVHVQKMGRVILHEIEASEVPKEGDTVRGVLDWDKRYTLMKAHTATHLVNGAARRVLGEHVWQHGTQKGVESTRLDISHYRRLTADEIHEIETLANKAVLADMPVTTVWMSRSEAESRYGFRLYQGGAVPGKDIRVVKTGDWDVEACAGTHLKSTGEIGFLKMVYTERIQDGVERLGYAVGLHALKAVQQEELLLWKVSETLSASLEKLDKTAEKLVKELKEANSEKRKLIKQLAAKESVIETAETAMVAQEIAGVTLVKRDFHEEIDVNRMVQTANEMMKRSQATVTLFYGSDGKNARILVMAGQAAVKKGVNASEIVQKVAPIIGGGGGGKPNFAQGGGTKPKKLEDAVKIAEETIKKQLKQWQKLL</sequence>
<keyword evidence="15" id="KW-0030">Aminoacyl-tRNA synthetase</keyword>
<dbReference type="GO" id="GO:0004813">
    <property type="term" value="F:alanine-tRNA ligase activity"/>
    <property type="evidence" value="ECO:0007669"/>
    <property type="project" value="UniProtKB-EC"/>
</dbReference>
<keyword evidence="12" id="KW-0067">ATP-binding</keyword>
<dbReference type="FunFam" id="3.30.980.10:FF:000004">
    <property type="entry name" value="Alanine--tRNA ligase, cytoplasmic"/>
    <property type="match status" value="1"/>
</dbReference>
<comment type="cofactor">
    <cofactor evidence="1">
        <name>Zn(2+)</name>
        <dbReference type="ChEBI" id="CHEBI:29105"/>
    </cofactor>
</comment>
<dbReference type="GO" id="GO:0046872">
    <property type="term" value="F:metal ion binding"/>
    <property type="evidence" value="ECO:0007669"/>
    <property type="project" value="UniProtKB-KW"/>
</dbReference>
<evidence type="ECO:0000256" key="12">
    <source>
        <dbReference type="ARBA" id="ARBA00022840"/>
    </source>
</evidence>
<keyword evidence="7" id="KW-0820">tRNA-binding</keyword>
<evidence type="ECO:0000256" key="11">
    <source>
        <dbReference type="ARBA" id="ARBA00022833"/>
    </source>
</evidence>
<protein>
    <recommendedName>
        <fullName evidence="5">Alanine--tRNA ligase</fullName>
        <ecNumber evidence="4">6.1.1.7</ecNumber>
    </recommendedName>
</protein>
<keyword evidence="10" id="KW-0547">Nucleotide-binding</keyword>
<dbReference type="InterPro" id="IPR009000">
    <property type="entry name" value="Transl_B-barrel_sf"/>
</dbReference>
<keyword evidence="6" id="KW-0963">Cytoplasm</keyword>
<gene>
    <name evidence="18" type="ORF">AC478_02525</name>
</gene>
<evidence type="ECO:0000256" key="8">
    <source>
        <dbReference type="ARBA" id="ARBA00022598"/>
    </source>
</evidence>
<keyword evidence="16" id="KW-0175">Coiled coil</keyword>
<dbReference type="GO" id="GO:0005524">
    <property type="term" value="F:ATP binding"/>
    <property type="evidence" value="ECO:0007669"/>
    <property type="project" value="UniProtKB-KW"/>
</dbReference>
<evidence type="ECO:0000256" key="1">
    <source>
        <dbReference type="ARBA" id="ARBA00001947"/>
    </source>
</evidence>
<evidence type="ECO:0000256" key="4">
    <source>
        <dbReference type="ARBA" id="ARBA00013168"/>
    </source>
</evidence>
<accession>A0A0M0BSU2</accession>
<keyword evidence="9" id="KW-0479">Metal-binding</keyword>
<feature type="non-terminal residue" evidence="18">
    <location>
        <position position="1"/>
    </location>
</feature>
<comment type="similarity">
    <text evidence="3">Belongs to the class-II aminoacyl-tRNA synthetase family.</text>
</comment>
<evidence type="ECO:0000256" key="2">
    <source>
        <dbReference type="ARBA" id="ARBA00004496"/>
    </source>
</evidence>
<dbReference type="SMART" id="SM00863">
    <property type="entry name" value="tRNA_SAD"/>
    <property type="match status" value="1"/>
</dbReference>
<name>A0A0M0BSU2_9ARCH</name>
<dbReference type="PROSITE" id="PS50860">
    <property type="entry name" value="AA_TRNA_LIGASE_II_ALA"/>
    <property type="match status" value="1"/>
</dbReference>
<evidence type="ECO:0000256" key="13">
    <source>
        <dbReference type="ARBA" id="ARBA00022884"/>
    </source>
</evidence>
<dbReference type="InterPro" id="IPR012947">
    <property type="entry name" value="tRNA_SAD"/>
</dbReference>
<dbReference type="EC" id="6.1.1.7" evidence="4"/>
<evidence type="ECO:0000256" key="10">
    <source>
        <dbReference type="ARBA" id="ARBA00022741"/>
    </source>
</evidence>
<feature type="domain" description="Alanyl-transfer RNA synthetases family profile" evidence="17">
    <location>
        <begin position="1"/>
        <end position="302"/>
    </location>
</feature>
<comment type="caution">
    <text evidence="18">The sequence shown here is derived from an EMBL/GenBank/DDBJ whole genome shotgun (WGS) entry which is preliminary data.</text>
</comment>
<dbReference type="GO" id="GO:0006419">
    <property type="term" value="P:alanyl-tRNA aminoacylation"/>
    <property type="evidence" value="ECO:0007669"/>
    <property type="project" value="InterPro"/>
</dbReference>
<dbReference type="Pfam" id="PF02272">
    <property type="entry name" value="DHHA1"/>
    <property type="match status" value="1"/>
</dbReference>
<keyword evidence="11" id="KW-0862">Zinc</keyword>
<dbReference type="Gene3D" id="3.30.54.20">
    <property type="match status" value="1"/>
</dbReference>
<evidence type="ECO:0000256" key="16">
    <source>
        <dbReference type="SAM" id="Coils"/>
    </source>
</evidence>
<reference evidence="19" key="1">
    <citation type="submission" date="2015-06" db="EMBL/GenBank/DDBJ databases">
        <title>New insights into the roles of widespread benthic archaea in carbon and nitrogen cycling.</title>
        <authorList>
            <person name="Lazar C.S."/>
            <person name="Baker B.J."/>
            <person name="Seitz K.W."/>
            <person name="Hyde A.S."/>
            <person name="Dick G.J."/>
            <person name="Hinrichs K.-U."/>
            <person name="Teske A.P."/>
        </authorList>
    </citation>
    <scope>NUCLEOTIDE SEQUENCE [LARGE SCALE GENOMIC DNA]</scope>
</reference>
<evidence type="ECO:0000256" key="9">
    <source>
        <dbReference type="ARBA" id="ARBA00022723"/>
    </source>
</evidence>
<evidence type="ECO:0000259" key="17">
    <source>
        <dbReference type="PROSITE" id="PS50860"/>
    </source>
</evidence>
<dbReference type="FunFam" id="3.30.54.20:FF:000005">
    <property type="entry name" value="Alanine--tRNA ligase"/>
    <property type="match status" value="1"/>
</dbReference>
<dbReference type="EMBL" id="LFWV01000029">
    <property type="protein sequence ID" value="KON31662.1"/>
    <property type="molecule type" value="Genomic_DNA"/>
</dbReference>